<evidence type="ECO:0000256" key="1">
    <source>
        <dbReference type="ARBA" id="ARBA00004651"/>
    </source>
</evidence>
<protein>
    <recommendedName>
        <fullName evidence="11">ComEC/Rec2-related protein domain-containing protein</fullName>
    </recommendedName>
</protein>
<keyword evidence="2" id="KW-1003">Cell membrane</keyword>
<dbReference type="AlphaFoldDB" id="A0A2M7B959"/>
<dbReference type="NCBIfam" id="TIGR00360">
    <property type="entry name" value="ComEC_N-term"/>
    <property type="match status" value="1"/>
</dbReference>
<evidence type="ECO:0000259" key="7">
    <source>
        <dbReference type="Pfam" id="PF03772"/>
    </source>
</evidence>
<gene>
    <name evidence="9" type="ORF">COS58_01220</name>
</gene>
<keyword evidence="3 6" id="KW-0812">Transmembrane</keyword>
<dbReference type="EMBL" id="PEVG01000014">
    <property type="protein sequence ID" value="PIU99652.1"/>
    <property type="molecule type" value="Genomic_DNA"/>
</dbReference>
<dbReference type="InterPro" id="IPR004477">
    <property type="entry name" value="ComEC_N"/>
</dbReference>
<dbReference type="Proteomes" id="UP000228561">
    <property type="component" value="Unassembled WGS sequence"/>
</dbReference>
<evidence type="ECO:0008006" key="11">
    <source>
        <dbReference type="Google" id="ProtNLM"/>
    </source>
</evidence>
<feature type="transmembrane region" description="Helical" evidence="6">
    <location>
        <begin position="450"/>
        <end position="469"/>
    </location>
</feature>
<dbReference type="GO" id="GO:0005886">
    <property type="term" value="C:plasma membrane"/>
    <property type="evidence" value="ECO:0007669"/>
    <property type="project" value="UniProtKB-SubCell"/>
</dbReference>
<feature type="transmembrane region" description="Helical" evidence="6">
    <location>
        <begin position="357"/>
        <end position="377"/>
    </location>
</feature>
<evidence type="ECO:0000256" key="5">
    <source>
        <dbReference type="ARBA" id="ARBA00023136"/>
    </source>
</evidence>
<feature type="transmembrane region" description="Helical" evidence="6">
    <location>
        <begin position="300"/>
        <end position="316"/>
    </location>
</feature>
<proteinExistence type="predicted"/>
<evidence type="ECO:0000256" key="6">
    <source>
        <dbReference type="SAM" id="Phobius"/>
    </source>
</evidence>
<evidence type="ECO:0000256" key="2">
    <source>
        <dbReference type="ARBA" id="ARBA00022475"/>
    </source>
</evidence>
<keyword evidence="5 6" id="KW-0472">Membrane</keyword>
<dbReference type="PANTHER" id="PTHR30619:SF7">
    <property type="entry name" value="BETA-LACTAMASE DOMAIN PROTEIN"/>
    <property type="match status" value="1"/>
</dbReference>
<feature type="transmembrane region" description="Helical" evidence="6">
    <location>
        <begin position="255"/>
        <end position="279"/>
    </location>
</feature>
<feature type="transmembrane region" description="Helical" evidence="6">
    <location>
        <begin position="229"/>
        <end position="249"/>
    </location>
</feature>
<dbReference type="Pfam" id="PF03772">
    <property type="entry name" value="Competence"/>
    <property type="match status" value="1"/>
</dbReference>
<evidence type="ECO:0000256" key="3">
    <source>
        <dbReference type="ARBA" id="ARBA00022692"/>
    </source>
</evidence>
<feature type="transmembrane region" description="Helical" evidence="6">
    <location>
        <begin position="411"/>
        <end position="430"/>
    </location>
</feature>
<dbReference type="Pfam" id="PF13567">
    <property type="entry name" value="DUF4131"/>
    <property type="match status" value="1"/>
</dbReference>
<feature type="domain" description="ComEC/Rec2-related protein" evidence="7">
    <location>
        <begin position="209"/>
        <end position="471"/>
    </location>
</feature>
<dbReference type="InterPro" id="IPR052159">
    <property type="entry name" value="Competence_DNA_uptake"/>
</dbReference>
<dbReference type="InterPro" id="IPR025405">
    <property type="entry name" value="DUF4131"/>
</dbReference>
<organism evidence="9 10">
    <name type="scientific">Candidatus Tagabacteria bacterium CG03_land_8_20_14_0_80_41_22</name>
    <dbReference type="NCBI Taxonomy" id="1975020"/>
    <lineage>
        <taxon>Bacteria</taxon>
        <taxon>Candidatus Tagaibacteriota</taxon>
    </lineage>
</organism>
<feature type="transmembrane region" description="Helical" evidence="6">
    <location>
        <begin position="383"/>
        <end position="404"/>
    </location>
</feature>
<comment type="subcellular location">
    <subcellularLocation>
        <location evidence="1">Cell membrane</location>
        <topology evidence="1">Multi-pass membrane protein</topology>
    </subcellularLocation>
</comment>
<feature type="transmembrane region" description="Helical" evidence="6">
    <location>
        <begin position="6"/>
        <end position="22"/>
    </location>
</feature>
<feature type="domain" description="DUF4131" evidence="8">
    <location>
        <begin position="25"/>
        <end position="166"/>
    </location>
</feature>
<evidence type="ECO:0000313" key="10">
    <source>
        <dbReference type="Proteomes" id="UP000228561"/>
    </source>
</evidence>
<sequence length="482" mass="54242">MDKWLITVLLGFSVGVLIRSFYDFGWSFAAMFIFLGLLLFGLFYILKFQKFVLFIGLFFFALGLGILRYGIKDARETALEGQIGSKIVVSGTIIEEPDEKENYTRLILETDKAETKILLTGRRYPIFHYGDKVEVSGILRKPEKFSDFDWPAYLAKDDIYFEMIYPQTKLLQGKGGSRLRRQLFSIKEKFIDNLSKVIPEPDAGYLAGLTIGGKKAMSKDLQEEFRRTGIIHVVVLSGYNVTIIANVIMQALKGLPFFVGIGFGILGILFFALMAGASATVVRASIMAGFALLARATGRVYQITIALLVAGFLMILHNPKILRFDTSFQLSFLATLALIYFSPSVEKKLSFIPKKFHLREIAGATISTQIFVFPFLLYKMGMFSVVSLPVNLLVLFFVPITMFFGFLAGGLGFISGFLAVPFGWIAYAFSSYELWVVTLFSKLPFAAFNISIPFWLTLFIYIGYAVLLFKLNKDKKYALDKK</sequence>
<comment type="caution">
    <text evidence="9">The sequence shown here is derived from an EMBL/GenBank/DDBJ whole genome shotgun (WGS) entry which is preliminary data.</text>
</comment>
<keyword evidence="4 6" id="KW-1133">Transmembrane helix</keyword>
<evidence type="ECO:0000256" key="4">
    <source>
        <dbReference type="ARBA" id="ARBA00022989"/>
    </source>
</evidence>
<evidence type="ECO:0000259" key="8">
    <source>
        <dbReference type="Pfam" id="PF13567"/>
    </source>
</evidence>
<feature type="transmembrane region" description="Helical" evidence="6">
    <location>
        <begin position="52"/>
        <end position="71"/>
    </location>
</feature>
<feature type="transmembrane region" description="Helical" evidence="6">
    <location>
        <begin position="328"/>
        <end position="345"/>
    </location>
</feature>
<name>A0A2M7B959_9BACT</name>
<evidence type="ECO:0000313" key="9">
    <source>
        <dbReference type="EMBL" id="PIU99652.1"/>
    </source>
</evidence>
<feature type="transmembrane region" description="Helical" evidence="6">
    <location>
        <begin position="29"/>
        <end position="46"/>
    </location>
</feature>
<accession>A0A2M7B959</accession>
<reference evidence="10" key="1">
    <citation type="submission" date="2017-09" db="EMBL/GenBank/DDBJ databases">
        <title>Depth-based differentiation of microbial function through sediment-hosted aquifers and enrichment of novel symbionts in the deep terrestrial subsurface.</title>
        <authorList>
            <person name="Probst A.J."/>
            <person name="Ladd B."/>
            <person name="Jarett J.K."/>
            <person name="Geller-Mcgrath D.E."/>
            <person name="Sieber C.M.K."/>
            <person name="Emerson J.B."/>
            <person name="Anantharaman K."/>
            <person name="Thomas B.C."/>
            <person name="Malmstrom R."/>
            <person name="Stieglmeier M."/>
            <person name="Klingl A."/>
            <person name="Woyke T."/>
            <person name="Ryan C.M."/>
            <person name="Banfield J.F."/>
        </authorList>
    </citation>
    <scope>NUCLEOTIDE SEQUENCE [LARGE SCALE GENOMIC DNA]</scope>
</reference>
<dbReference type="PANTHER" id="PTHR30619">
    <property type="entry name" value="DNA INTERNALIZATION/COMPETENCE PROTEIN COMEC/REC2"/>
    <property type="match status" value="1"/>
</dbReference>